<dbReference type="InterPro" id="IPR008928">
    <property type="entry name" value="6-hairpin_glycosidase_sf"/>
</dbReference>
<reference evidence="2" key="1">
    <citation type="journal article" date="2019" name="Int. J. Syst. Evol. Microbiol.">
        <title>The Global Catalogue of Microorganisms (GCM) 10K type strain sequencing project: providing services to taxonomists for standard genome sequencing and annotation.</title>
        <authorList>
            <consortium name="The Broad Institute Genomics Platform"/>
            <consortium name="The Broad Institute Genome Sequencing Center for Infectious Disease"/>
            <person name="Wu L."/>
            <person name="Ma J."/>
        </authorList>
    </citation>
    <scope>NUCLEOTIDE SEQUENCE [LARGE SCALE GENOMIC DNA]</scope>
    <source>
        <strain evidence="2">KCTC 19812</strain>
    </source>
</reference>
<accession>A0ABW5BB73</accession>
<protein>
    <submittedName>
        <fullName evidence="1">Delta-aminolevulinic acid dehydratase</fullName>
    </submittedName>
</protein>
<gene>
    <name evidence="1" type="ORF">ACFSKV_17140</name>
</gene>
<organism evidence="1 2">
    <name type="scientific">Shivajiella indica</name>
    <dbReference type="NCBI Taxonomy" id="872115"/>
    <lineage>
        <taxon>Bacteria</taxon>
        <taxon>Pseudomonadati</taxon>
        <taxon>Bacteroidota</taxon>
        <taxon>Cytophagia</taxon>
        <taxon>Cytophagales</taxon>
        <taxon>Cyclobacteriaceae</taxon>
        <taxon>Shivajiella</taxon>
    </lineage>
</organism>
<keyword evidence="2" id="KW-1185">Reference proteome</keyword>
<comment type="caution">
    <text evidence="1">The sequence shown here is derived from an EMBL/GenBank/DDBJ whole genome shotgun (WGS) entry which is preliminary data.</text>
</comment>
<dbReference type="Proteomes" id="UP001597414">
    <property type="component" value="Unassembled WGS sequence"/>
</dbReference>
<proteinExistence type="predicted"/>
<dbReference type="SUPFAM" id="SSF48208">
    <property type="entry name" value="Six-hairpin glycosidases"/>
    <property type="match status" value="1"/>
</dbReference>
<name>A0ABW5BB73_9BACT</name>
<dbReference type="EMBL" id="JBHUIV010000025">
    <property type="protein sequence ID" value="MFD2203307.1"/>
    <property type="molecule type" value="Genomic_DNA"/>
</dbReference>
<dbReference type="Gene3D" id="1.50.10.20">
    <property type="match status" value="1"/>
</dbReference>
<evidence type="ECO:0000313" key="1">
    <source>
        <dbReference type="EMBL" id="MFD2203307.1"/>
    </source>
</evidence>
<sequence>MQKELVLDSFLRLKQYVEKEEYKGWDPYDGLNSKVYQQIPFSNWKYPRWFWIQLFKRNPFNLRDLLRVPKDYNTKGIGLFLHGYCQLYKLSLNGIHEFGNPEELKEKIDFLGNLLIELRSPGYSGFCWGYNFDWQNRVFFQPKGTPTVVATSFVANALHEAYLVTKEEKYLNGILSSCKFICEDLNRTEYGNGKFIFSYSPLDKSQVYNASLLGARLLAQGYVYTKNEEWLDLSQRAVKTIMKLQDNKGGWVYGAANNQQWIDSFHTGFNLECISDYMNYTGDKSFEKELQKGTNYYLHNFFLTDGTPKYYHNHIYPIDIHSPAQFIITLIKLNKLEENIDLAEKVLNYTIHNMQDKEGYFYYQLKKGISSKIPYMRWAQAWMFYTFANFILIKTK</sequence>
<evidence type="ECO:0000313" key="2">
    <source>
        <dbReference type="Proteomes" id="UP001597414"/>
    </source>
</evidence>
<dbReference type="RefSeq" id="WP_380805522.1">
    <property type="nucleotide sequence ID" value="NZ_JBHUIV010000025.1"/>
</dbReference>